<feature type="compositionally biased region" description="Basic and acidic residues" evidence="3">
    <location>
        <begin position="1"/>
        <end position="10"/>
    </location>
</feature>
<sequence>MEKKESDLHDHHRSGWHTMYQSRQAVPQHFNKPQPPPPREDPPTPPPSPPRRTRDDDVDEFMSFTGVTDRALAARLVEDAFAQGKSLRQAIREYLESLDQMKKDRRDAVIAELVGMGFDADLAGRAFDACGDDVPRCAAWCKARRDAVIAELVGMGFSTDLAGRAFDIHGDNIEQCAAWCLAQRPPVPQASDADFALFGSMKAPAPAPPPRPPRPPPRPAPVTTAPPPAKKPEAPWSDLPPAIVAGTNPYGHAPLKIISTPAAGVADGAFEAQKARNAAGLVQKAGALSKLSSGGLIGKKAVRWQGRHFSLGHRSLAYGETPGEGLWEAKKKFNIWGSYVVPEAADRAAGRQHAIAVYRGDEDVIAGPRSGADKRRSAAALSDRDATARDQILLVAADSDLEARQWTLSLMAAAGRRGVGIVIGEDASHIDLRAILAEPLGLEAVSADHRPLIATIEKNGAAHAAGLRAGDELVQINGVNVPPADAPTLNKILQASAKPLDLRLRRCTSQINQRTRRDLARNALRSVASIVQSRDALHKQSLEVGAALRADQQARSDAAQRQAEEASRLEAARRASLADEAQRSARVSRNDAVDAAVTDALSAARKAEEADAVFDPGKAASLKAEARGMLDRAAPMLRSEEARQRLAAAAPGLDLAALYDRLVGPAPSTRTAVATHAWEAAEPWQVALAAGARVAVTKTLEDGWSEVKRLDDGASGLVPTGYLEFEAVSANARV</sequence>
<accession>A0A8J2SQD1</accession>
<dbReference type="InterPro" id="IPR015940">
    <property type="entry name" value="UBA"/>
</dbReference>
<dbReference type="InterPro" id="IPR036034">
    <property type="entry name" value="PDZ_sf"/>
</dbReference>
<dbReference type="InterPro" id="IPR036028">
    <property type="entry name" value="SH3-like_dom_sf"/>
</dbReference>
<keyword evidence="1 2" id="KW-0728">SH3 domain</keyword>
<reference evidence="8" key="1">
    <citation type="submission" date="2021-11" db="EMBL/GenBank/DDBJ databases">
        <authorList>
            <consortium name="Genoscope - CEA"/>
            <person name="William W."/>
        </authorList>
    </citation>
    <scope>NUCLEOTIDE SEQUENCE</scope>
</reference>
<feature type="region of interest" description="Disordered" evidence="3">
    <location>
        <begin position="200"/>
        <end position="237"/>
    </location>
</feature>
<dbReference type="OrthoDB" id="2272012at2759"/>
<evidence type="ECO:0000259" key="6">
    <source>
        <dbReference type="PROSITE" id="PS50030"/>
    </source>
</evidence>
<dbReference type="SUPFAM" id="SSF50729">
    <property type="entry name" value="PH domain-like"/>
    <property type="match status" value="1"/>
</dbReference>
<dbReference type="Gene3D" id="2.30.42.10">
    <property type="match status" value="1"/>
</dbReference>
<feature type="compositionally biased region" description="Pro residues" evidence="3">
    <location>
        <begin position="33"/>
        <end position="50"/>
    </location>
</feature>
<dbReference type="SMART" id="SM00326">
    <property type="entry name" value="SH3"/>
    <property type="match status" value="1"/>
</dbReference>
<feature type="domain" description="SH3" evidence="4">
    <location>
        <begin position="667"/>
        <end position="728"/>
    </location>
</feature>
<dbReference type="Gene3D" id="2.30.29.30">
    <property type="entry name" value="Pleckstrin-homology domain (PH domain)/Phosphotyrosine-binding domain (PTB)"/>
    <property type="match status" value="1"/>
</dbReference>
<feature type="domain" description="PH" evidence="5">
    <location>
        <begin position="281"/>
        <end position="415"/>
    </location>
</feature>
<dbReference type="InterPro" id="IPR009060">
    <property type="entry name" value="UBA-like_sf"/>
</dbReference>
<dbReference type="EMBL" id="CAKKNE010000004">
    <property type="protein sequence ID" value="CAH0375156.1"/>
    <property type="molecule type" value="Genomic_DNA"/>
</dbReference>
<dbReference type="Gene3D" id="2.30.30.40">
    <property type="entry name" value="SH3 Domains"/>
    <property type="match status" value="1"/>
</dbReference>
<dbReference type="PROSITE" id="PS50106">
    <property type="entry name" value="PDZ"/>
    <property type="match status" value="1"/>
</dbReference>
<organism evidence="8 9">
    <name type="scientific">Pelagomonas calceolata</name>
    <dbReference type="NCBI Taxonomy" id="35677"/>
    <lineage>
        <taxon>Eukaryota</taxon>
        <taxon>Sar</taxon>
        <taxon>Stramenopiles</taxon>
        <taxon>Ochrophyta</taxon>
        <taxon>Pelagophyceae</taxon>
        <taxon>Pelagomonadales</taxon>
        <taxon>Pelagomonadaceae</taxon>
        <taxon>Pelagomonas</taxon>
    </lineage>
</organism>
<comment type="caution">
    <text evidence="8">The sequence shown here is derived from an EMBL/GenBank/DDBJ whole genome shotgun (WGS) entry which is preliminary data.</text>
</comment>
<keyword evidence="9" id="KW-1185">Reference proteome</keyword>
<evidence type="ECO:0000259" key="4">
    <source>
        <dbReference type="PROSITE" id="PS50002"/>
    </source>
</evidence>
<dbReference type="AlphaFoldDB" id="A0A8J2SQD1"/>
<evidence type="ECO:0000256" key="1">
    <source>
        <dbReference type="ARBA" id="ARBA00022443"/>
    </source>
</evidence>
<dbReference type="Pfam" id="PF17820">
    <property type="entry name" value="PDZ_6"/>
    <property type="match status" value="1"/>
</dbReference>
<dbReference type="InterPro" id="IPR001452">
    <property type="entry name" value="SH3_domain"/>
</dbReference>
<dbReference type="SMART" id="SM00228">
    <property type="entry name" value="PDZ"/>
    <property type="match status" value="1"/>
</dbReference>
<dbReference type="CDD" id="cd00136">
    <property type="entry name" value="PDZ_canonical"/>
    <property type="match status" value="1"/>
</dbReference>
<dbReference type="InterPro" id="IPR041489">
    <property type="entry name" value="PDZ_6"/>
</dbReference>
<evidence type="ECO:0000259" key="7">
    <source>
        <dbReference type="PROSITE" id="PS50106"/>
    </source>
</evidence>
<name>A0A8J2SQD1_9STRA</name>
<feature type="domain" description="PDZ" evidence="7">
    <location>
        <begin position="429"/>
        <end position="508"/>
    </location>
</feature>
<feature type="region of interest" description="Disordered" evidence="3">
    <location>
        <begin position="1"/>
        <end position="57"/>
    </location>
</feature>
<dbReference type="Proteomes" id="UP000789595">
    <property type="component" value="Unassembled WGS sequence"/>
</dbReference>
<evidence type="ECO:0000313" key="9">
    <source>
        <dbReference type="Proteomes" id="UP000789595"/>
    </source>
</evidence>
<dbReference type="PROSITE" id="PS50002">
    <property type="entry name" value="SH3"/>
    <property type="match status" value="1"/>
</dbReference>
<evidence type="ECO:0000256" key="2">
    <source>
        <dbReference type="PROSITE-ProRule" id="PRU00192"/>
    </source>
</evidence>
<evidence type="ECO:0000313" key="8">
    <source>
        <dbReference type="EMBL" id="CAH0375156.1"/>
    </source>
</evidence>
<proteinExistence type="predicted"/>
<feature type="compositionally biased region" description="Pro residues" evidence="3">
    <location>
        <begin position="205"/>
        <end position="229"/>
    </location>
</feature>
<dbReference type="PROSITE" id="PS50003">
    <property type="entry name" value="PH_DOMAIN"/>
    <property type="match status" value="1"/>
</dbReference>
<evidence type="ECO:0000256" key="3">
    <source>
        <dbReference type="SAM" id="MobiDB-lite"/>
    </source>
</evidence>
<gene>
    <name evidence="8" type="ORF">PECAL_4P24790</name>
</gene>
<dbReference type="SUPFAM" id="SSF50044">
    <property type="entry name" value="SH3-domain"/>
    <property type="match status" value="1"/>
</dbReference>
<dbReference type="InterPro" id="IPR001478">
    <property type="entry name" value="PDZ"/>
</dbReference>
<feature type="domain" description="UBA" evidence="6">
    <location>
        <begin position="142"/>
        <end position="183"/>
    </location>
</feature>
<protein>
    <submittedName>
        <fullName evidence="8">Uncharacterized protein</fullName>
    </submittedName>
</protein>
<evidence type="ECO:0000259" key="5">
    <source>
        <dbReference type="PROSITE" id="PS50003"/>
    </source>
</evidence>
<dbReference type="SUPFAM" id="SSF46934">
    <property type="entry name" value="UBA-like"/>
    <property type="match status" value="2"/>
</dbReference>
<dbReference type="InterPro" id="IPR001849">
    <property type="entry name" value="PH_domain"/>
</dbReference>
<dbReference type="InterPro" id="IPR011993">
    <property type="entry name" value="PH-like_dom_sf"/>
</dbReference>
<dbReference type="PROSITE" id="PS50030">
    <property type="entry name" value="UBA"/>
    <property type="match status" value="1"/>
</dbReference>
<dbReference type="SUPFAM" id="SSF50156">
    <property type="entry name" value="PDZ domain-like"/>
    <property type="match status" value="1"/>
</dbReference>